<dbReference type="SUPFAM" id="SSF53098">
    <property type="entry name" value="Ribonuclease H-like"/>
    <property type="match status" value="1"/>
</dbReference>
<dbReference type="GO" id="GO:0003676">
    <property type="term" value="F:nucleic acid binding"/>
    <property type="evidence" value="ECO:0007669"/>
    <property type="project" value="InterPro"/>
</dbReference>
<dbReference type="InterPro" id="IPR013520">
    <property type="entry name" value="Ribonucl_H"/>
</dbReference>
<dbReference type="EMBL" id="BMPI01000010">
    <property type="protein sequence ID" value="GGM22637.1"/>
    <property type="molecule type" value="Genomic_DNA"/>
</dbReference>
<evidence type="ECO:0000313" key="3">
    <source>
        <dbReference type="Proteomes" id="UP000642070"/>
    </source>
</evidence>
<sequence length="168" mass="18162">MLQPGAAVILDTETSDLFGAVIELAVIDAATGRKRLDTLVNPGPDHPIQDGAHAVHGITDADLADAPTWAQVLPRLKRATKGRTILAYNADYDATVIRADTARVGLAAGHLADDEQWGCVMLRRSDWSRSPRWQRLGGGHRALDDTRAARQVLLEMTAPAGSRLAIRR</sequence>
<proteinExistence type="predicted"/>
<dbReference type="GO" id="GO:0008408">
    <property type="term" value="F:3'-5' exonuclease activity"/>
    <property type="evidence" value="ECO:0007669"/>
    <property type="project" value="TreeGrafter"/>
</dbReference>
<dbReference type="SMART" id="SM00479">
    <property type="entry name" value="EXOIII"/>
    <property type="match status" value="1"/>
</dbReference>
<dbReference type="Pfam" id="PF00929">
    <property type="entry name" value="RNase_T"/>
    <property type="match status" value="1"/>
</dbReference>
<dbReference type="Proteomes" id="UP000642070">
    <property type="component" value="Unassembled WGS sequence"/>
</dbReference>
<accession>A0A917TGN9</accession>
<comment type="caution">
    <text evidence="2">The sequence shown here is derived from an EMBL/GenBank/DDBJ whole genome shotgun (WGS) entry which is preliminary data.</text>
</comment>
<name>A0A917TGN9_9ACTN</name>
<reference evidence="2" key="1">
    <citation type="journal article" date="2014" name="Int. J. Syst. Evol. Microbiol.">
        <title>Complete genome sequence of Corynebacterium casei LMG S-19264T (=DSM 44701T), isolated from a smear-ripened cheese.</title>
        <authorList>
            <consortium name="US DOE Joint Genome Institute (JGI-PGF)"/>
            <person name="Walter F."/>
            <person name="Albersmeier A."/>
            <person name="Kalinowski J."/>
            <person name="Ruckert C."/>
        </authorList>
    </citation>
    <scope>NUCLEOTIDE SEQUENCE</scope>
    <source>
        <strain evidence="2">JCM 19831</strain>
    </source>
</reference>
<dbReference type="InterPro" id="IPR036397">
    <property type="entry name" value="RNaseH_sf"/>
</dbReference>
<keyword evidence="3" id="KW-1185">Reference proteome</keyword>
<dbReference type="RefSeq" id="WP_190249930.1">
    <property type="nucleotide sequence ID" value="NZ_BMPI01000010.1"/>
</dbReference>
<dbReference type="GO" id="GO:0005829">
    <property type="term" value="C:cytosol"/>
    <property type="evidence" value="ECO:0007669"/>
    <property type="project" value="TreeGrafter"/>
</dbReference>
<dbReference type="PANTHER" id="PTHR30231">
    <property type="entry name" value="DNA POLYMERASE III SUBUNIT EPSILON"/>
    <property type="match status" value="1"/>
</dbReference>
<evidence type="ECO:0000313" key="2">
    <source>
        <dbReference type="EMBL" id="GGM22637.1"/>
    </source>
</evidence>
<evidence type="ECO:0000259" key="1">
    <source>
        <dbReference type="SMART" id="SM00479"/>
    </source>
</evidence>
<reference evidence="2" key="2">
    <citation type="submission" date="2020-09" db="EMBL/GenBank/DDBJ databases">
        <authorList>
            <person name="Sun Q."/>
            <person name="Ohkuma M."/>
        </authorList>
    </citation>
    <scope>NUCLEOTIDE SEQUENCE</scope>
    <source>
        <strain evidence="2">JCM 19831</strain>
    </source>
</reference>
<feature type="domain" description="Exonuclease" evidence="1">
    <location>
        <begin position="6"/>
        <end position="162"/>
    </location>
</feature>
<dbReference type="PANTHER" id="PTHR30231:SF41">
    <property type="entry name" value="DNA POLYMERASE III SUBUNIT EPSILON"/>
    <property type="match status" value="1"/>
</dbReference>
<dbReference type="InterPro" id="IPR012337">
    <property type="entry name" value="RNaseH-like_sf"/>
</dbReference>
<dbReference type="AlphaFoldDB" id="A0A917TGN9"/>
<dbReference type="Gene3D" id="3.30.420.10">
    <property type="entry name" value="Ribonuclease H-like superfamily/Ribonuclease H"/>
    <property type="match status" value="1"/>
</dbReference>
<organism evidence="2 3">
    <name type="scientific">Dactylosporangium sucinum</name>
    <dbReference type="NCBI Taxonomy" id="1424081"/>
    <lineage>
        <taxon>Bacteria</taxon>
        <taxon>Bacillati</taxon>
        <taxon>Actinomycetota</taxon>
        <taxon>Actinomycetes</taxon>
        <taxon>Micromonosporales</taxon>
        <taxon>Micromonosporaceae</taxon>
        <taxon>Dactylosporangium</taxon>
    </lineage>
</organism>
<dbReference type="CDD" id="cd06127">
    <property type="entry name" value="DEDDh"/>
    <property type="match status" value="1"/>
</dbReference>
<protein>
    <recommendedName>
        <fullName evidence="1">Exonuclease domain-containing protein</fullName>
    </recommendedName>
</protein>
<dbReference type="GO" id="GO:0045004">
    <property type="term" value="P:DNA replication proofreading"/>
    <property type="evidence" value="ECO:0007669"/>
    <property type="project" value="TreeGrafter"/>
</dbReference>
<gene>
    <name evidence="2" type="ORF">GCM10007977_024760</name>
</gene>